<sequence length="101" mass="11163">YFNLTVPDDLAAQYQRGYYACVSFVDSLVGDILDALEDLGLDEDTVIVLHSDHGYNLGENSAWGKRTQFEMANHVPLMVHLPGETEGKVSEGFAELIDMIA</sequence>
<accession>R7THW7</accession>
<feature type="domain" description="Sulfatase N-terminal" evidence="5">
    <location>
        <begin position="13"/>
        <end position="100"/>
    </location>
</feature>
<dbReference type="GO" id="GO:0008484">
    <property type="term" value="F:sulfuric ester hydrolase activity"/>
    <property type="evidence" value="ECO:0007669"/>
    <property type="project" value="TreeGrafter"/>
</dbReference>
<reference evidence="7" key="3">
    <citation type="submission" date="2015-06" db="UniProtKB">
        <authorList>
            <consortium name="EnsemblMetazoa"/>
        </authorList>
    </citation>
    <scope>IDENTIFICATION</scope>
</reference>
<protein>
    <recommendedName>
        <fullName evidence="5">Sulfatase N-terminal domain-containing protein</fullName>
    </recommendedName>
</protein>
<comment type="similarity">
    <text evidence="2">Belongs to the sulfatase family.</text>
</comment>
<proteinExistence type="inferred from homology"/>
<comment type="cofactor">
    <cofactor evidence="1">
        <name>Ca(2+)</name>
        <dbReference type="ChEBI" id="CHEBI:29108"/>
    </cofactor>
</comment>
<evidence type="ECO:0000259" key="5">
    <source>
        <dbReference type="Pfam" id="PF00884"/>
    </source>
</evidence>
<dbReference type="GO" id="GO:0046872">
    <property type="term" value="F:metal ion binding"/>
    <property type="evidence" value="ECO:0007669"/>
    <property type="project" value="UniProtKB-KW"/>
</dbReference>
<organism evidence="6">
    <name type="scientific">Capitella teleta</name>
    <name type="common">Polychaete worm</name>
    <dbReference type="NCBI Taxonomy" id="283909"/>
    <lineage>
        <taxon>Eukaryota</taxon>
        <taxon>Metazoa</taxon>
        <taxon>Spiralia</taxon>
        <taxon>Lophotrochozoa</taxon>
        <taxon>Annelida</taxon>
        <taxon>Polychaeta</taxon>
        <taxon>Sedentaria</taxon>
        <taxon>Scolecida</taxon>
        <taxon>Capitellidae</taxon>
        <taxon>Capitella</taxon>
    </lineage>
</organism>
<evidence type="ECO:0000256" key="3">
    <source>
        <dbReference type="ARBA" id="ARBA00022723"/>
    </source>
</evidence>
<name>R7THW7_CAPTE</name>
<evidence type="ECO:0000256" key="2">
    <source>
        <dbReference type="ARBA" id="ARBA00008779"/>
    </source>
</evidence>
<keyword evidence="4" id="KW-0378">Hydrolase</keyword>
<evidence type="ECO:0000313" key="6">
    <source>
        <dbReference type="EMBL" id="ELT93077.1"/>
    </source>
</evidence>
<dbReference type="GO" id="GO:0005737">
    <property type="term" value="C:cytoplasm"/>
    <property type="evidence" value="ECO:0007669"/>
    <property type="project" value="TreeGrafter"/>
</dbReference>
<dbReference type="STRING" id="283909.R7THW7"/>
<evidence type="ECO:0000256" key="4">
    <source>
        <dbReference type="ARBA" id="ARBA00022801"/>
    </source>
</evidence>
<reference evidence="8" key="1">
    <citation type="submission" date="2012-12" db="EMBL/GenBank/DDBJ databases">
        <authorList>
            <person name="Hellsten U."/>
            <person name="Grimwood J."/>
            <person name="Chapman J.A."/>
            <person name="Shapiro H."/>
            <person name="Aerts A."/>
            <person name="Otillar R.P."/>
            <person name="Terry A.Y."/>
            <person name="Boore J.L."/>
            <person name="Simakov O."/>
            <person name="Marletaz F."/>
            <person name="Cho S.-J."/>
            <person name="Edsinger-Gonzales E."/>
            <person name="Havlak P."/>
            <person name="Kuo D.-H."/>
            <person name="Larsson T."/>
            <person name="Lv J."/>
            <person name="Arendt D."/>
            <person name="Savage R."/>
            <person name="Osoegawa K."/>
            <person name="de Jong P."/>
            <person name="Lindberg D.R."/>
            <person name="Seaver E.C."/>
            <person name="Weisblat D.A."/>
            <person name="Putnam N.H."/>
            <person name="Grigoriev I.V."/>
            <person name="Rokhsar D.S."/>
        </authorList>
    </citation>
    <scope>NUCLEOTIDE SEQUENCE</scope>
    <source>
        <strain evidence="8">I ESC-2004</strain>
    </source>
</reference>
<dbReference type="EnsemblMetazoa" id="CapteT213470">
    <property type="protein sequence ID" value="CapteP213470"/>
    <property type="gene ID" value="CapteG213470"/>
</dbReference>
<dbReference type="AlphaFoldDB" id="R7THW7"/>
<dbReference type="InterPro" id="IPR000917">
    <property type="entry name" value="Sulfatase_N"/>
</dbReference>
<dbReference type="Gene3D" id="3.40.720.10">
    <property type="entry name" value="Alkaline Phosphatase, subunit A"/>
    <property type="match status" value="1"/>
</dbReference>
<evidence type="ECO:0000313" key="8">
    <source>
        <dbReference type="Proteomes" id="UP000014760"/>
    </source>
</evidence>
<dbReference type="InterPro" id="IPR017850">
    <property type="entry name" value="Alkaline_phosphatase_core_sf"/>
</dbReference>
<keyword evidence="8" id="KW-1185">Reference proteome</keyword>
<dbReference type="PANTHER" id="PTHR45953">
    <property type="entry name" value="IDURONATE 2-SULFATASE"/>
    <property type="match status" value="1"/>
</dbReference>
<dbReference type="SUPFAM" id="SSF53649">
    <property type="entry name" value="Alkaline phosphatase-like"/>
    <property type="match status" value="1"/>
</dbReference>
<evidence type="ECO:0000313" key="7">
    <source>
        <dbReference type="EnsemblMetazoa" id="CapteP213470"/>
    </source>
</evidence>
<dbReference type="EMBL" id="AMQN01013002">
    <property type="status" value="NOT_ANNOTATED_CDS"/>
    <property type="molecule type" value="Genomic_DNA"/>
</dbReference>
<dbReference type="PANTHER" id="PTHR45953:SF1">
    <property type="entry name" value="IDURONATE 2-SULFATASE"/>
    <property type="match status" value="1"/>
</dbReference>
<dbReference type="OrthoDB" id="6126209at2759"/>
<evidence type="ECO:0000256" key="1">
    <source>
        <dbReference type="ARBA" id="ARBA00001913"/>
    </source>
</evidence>
<gene>
    <name evidence="6" type="ORF">CAPTEDRAFT_213470</name>
</gene>
<dbReference type="Proteomes" id="UP000014760">
    <property type="component" value="Unassembled WGS sequence"/>
</dbReference>
<dbReference type="HOGENOM" id="CLU_2298643_0_0_1"/>
<keyword evidence="3" id="KW-0479">Metal-binding</keyword>
<dbReference type="EMBL" id="KB309888">
    <property type="protein sequence ID" value="ELT93077.1"/>
    <property type="molecule type" value="Genomic_DNA"/>
</dbReference>
<feature type="non-terminal residue" evidence="6">
    <location>
        <position position="1"/>
    </location>
</feature>
<dbReference type="Pfam" id="PF00884">
    <property type="entry name" value="Sulfatase"/>
    <property type="match status" value="1"/>
</dbReference>
<reference evidence="6 8" key="2">
    <citation type="journal article" date="2013" name="Nature">
        <title>Insights into bilaterian evolution from three spiralian genomes.</title>
        <authorList>
            <person name="Simakov O."/>
            <person name="Marletaz F."/>
            <person name="Cho S.J."/>
            <person name="Edsinger-Gonzales E."/>
            <person name="Havlak P."/>
            <person name="Hellsten U."/>
            <person name="Kuo D.H."/>
            <person name="Larsson T."/>
            <person name="Lv J."/>
            <person name="Arendt D."/>
            <person name="Savage R."/>
            <person name="Osoegawa K."/>
            <person name="de Jong P."/>
            <person name="Grimwood J."/>
            <person name="Chapman J.A."/>
            <person name="Shapiro H."/>
            <person name="Aerts A."/>
            <person name="Otillar R.P."/>
            <person name="Terry A.Y."/>
            <person name="Boore J.L."/>
            <person name="Grigoriev I.V."/>
            <person name="Lindberg D.R."/>
            <person name="Seaver E.C."/>
            <person name="Weisblat D.A."/>
            <person name="Putnam N.H."/>
            <person name="Rokhsar D.S."/>
        </authorList>
    </citation>
    <scope>NUCLEOTIDE SEQUENCE</scope>
    <source>
        <strain evidence="6 8">I ESC-2004</strain>
    </source>
</reference>